<keyword evidence="3" id="KW-1185">Reference proteome</keyword>
<feature type="chain" id="PRO_5039032547" evidence="1">
    <location>
        <begin position="26"/>
        <end position="198"/>
    </location>
</feature>
<organism evidence="2 3">
    <name type="scientific">Clostridium cavendishii DSM 21758</name>
    <dbReference type="NCBI Taxonomy" id="1121302"/>
    <lineage>
        <taxon>Bacteria</taxon>
        <taxon>Bacillati</taxon>
        <taxon>Bacillota</taxon>
        <taxon>Clostridia</taxon>
        <taxon>Eubacteriales</taxon>
        <taxon>Clostridiaceae</taxon>
        <taxon>Clostridium</taxon>
    </lineage>
</organism>
<dbReference type="Proteomes" id="UP000184310">
    <property type="component" value="Unassembled WGS sequence"/>
</dbReference>
<keyword evidence="1" id="KW-0732">Signal</keyword>
<proteinExistence type="predicted"/>
<name>A0A1M6IQW4_9CLOT</name>
<dbReference type="AlphaFoldDB" id="A0A1M6IQW4"/>
<reference evidence="2 3" key="1">
    <citation type="submission" date="2016-11" db="EMBL/GenBank/DDBJ databases">
        <authorList>
            <person name="Jaros S."/>
            <person name="Januszkiewicz K."/>
            <person name="Wedrychowicz H."/>
        </authorList>
    </citation>
    <scope>NUCLEOTIDE SEQUENCE [LARGE SCALE GENOMIC DNA]</scope>
    <source>
        <strain evidence="2 3">DSM 21758</strain>
    </source>
</reference>
<accession>A0A1M6IQW4</accession>
<gene>
    <name evidence="2" type="ORF">SAMN02745163_01790</name>
</gene>
<evidence type="ECO:0000313" key="2">
    <source>
        <dbReference type="EMBL" id="SHJ36832.1"/>
    </source>
</evidence>
<dbReference type="STRING" id="1121302.SAMN02745163_01790"/>
<evidence type="ECO:0000256" key="1">
    <source>
        <dbReference type="SAM" id="SignalP"/>
    </source>
</evidence>
<dbReference type="RefSeq" id="WP_072986336.1">
    <property type="nucleotide sequence ID" value="NZ_FQZB01000008.1"/>
</dbReference>
<dbReference type="EMBL" id="FQZB01000008">
    <property type="protein sequence ID" value="SHJ36832.1"/>
    <property type="molecule type" value="Genomic_DNA"/>
</dbReference>
<protein>
    <submittedName>
        <fullName evidence="2">Hydrophobic W protein</fullName>
    </submittedName>
</protein>
<dbReference type="OrthoDB" id="9792074at2"/>
<evidence type="ECO:0000313" key="3">
    <source>
        <dbReference type="Proteomes" id="UP000184310"/>
    </source>
</evidence>
<sequence length="198" mass="22199">MKKYLLKTMTFLVLAVLLVFPPVSAKALDLNALPSVIGGGHMQDFGWESISYNTVGGRDDSKRLEAIKLNTPGEFSNKYHINYKMYVPRFGGWLPWVSSDVQFDANNTNTYAGTTGQSAEAKGVQLEIRDNNGNLVTDRAVIIYRVKLNNGQWLDWVSTPSNYKNINYDGTWIDGDYYAGSIRSANYITAFQAKILIH</sequence>
<feature type="signal peptide" evidence="1">
    <location>
        <begin position="1"/>
        <end position="25"/>
    </location>
</feature>